<dbReference type="OrthoDB" id="3568381at2"/>
<dbReference type="EMBL" id="BJVJ01000122">
    <property type="protein sequence ID" value="GEL26913.1"/>
    <property type="molecule type" value="Genomic_DNA"/>
</dbReference>
<evidence type="ECO:0000313" key="1">
    <source>
        <dbReference type="EMBL" id="GEL26913.1"/>
    </source>
</evidence>
<dbReference type="RefSeq" id="WP_147115730.1">
    <property type="nucleotide sequence ID" value="NZ_BJVJ01000122.1"/>
</dbReference>
<protein>
    <submittedName>
        <fullName evidence="1">Uncharacterized protein</fullName>
    </submittedName>
</protein>
<sequence length="188" mass="21446">MLTEQEFLVLNSLYLKKMTSVCGLADIAGLSVGEVQPLVGRFTAQNWVMDLGDELVIQPGGMVEVESYYREVFTDPALQDGIAQWYRRFETVNTRFIKLVSDWQQSDGDAKVLDRIVSTVERLINSIGEVTHLVPRYSGYVRRFERSIAKVDRGDLDFVCTPTVDSVHNIWFELHEDALLLLGKERTE</sequence>
<name>A0A511DRS3_9PSEU</name>
<keyword evidence="2" id="KW-1185">Reference proteome</keyword>
<gene>
    <name evidence="1" type="ORF">PSU4_58670</name>
</gene>
<proteinExistence type="predicted"/>
<reference evidence="1 2" key="1">
    <citation type="submission" date="2019-07" db="EMBL/GenBank/DDBJ databases">
        <title>Whole genome shotgun sequence of Pseudonocardia sulfidoxydans NBRC 16205.</title>
        <authorList>
            <person name="Hosoyama A."/>
            <person name="Uohara A."/>
            <person name="Ohji S."/>
            <person name="Ichikawa N."/>
        </authorList>
    </citation>
    <scope>NUCLEOTIDE SEQUENCE [LARGE SCALE GENOMIC DNA]</scope>
    <source>
        <strain evidence="1 2">NBRC 16205</strain>
    </source>
</reference>
<dbReference type="AlphaFoldDB" id="A0A511DRS3"/>
<evidence type="ECO:0000313" key="2">
    <source>
        <dbReference type="Proteomes" id="UP000321685"/>
    </source>
</evidence>
<organism evidence="1 2">
    <name type="scientific">Pseudonocardia sulfidoxydans NBRC 16205</name>
    <dbReference type="NCBI Taxonomy" id="1223511"/>
    <lineage>
        <taxon>Bacteria</taxon>
        <taxon>Bacillati</taxon>
        <taxon>Actinomycetota</taxon>
        <taxon>Actinomycetes</taxon>
        <taxon>Pseudonocardiales</taxon>
        <taxon>Pseudonocardiaceae</taxon>
        <taxon>Pseudonocardia</taxon>
    </lineage>
</organism>
<dbReference type="Proteomes" id="UP000321685">
    <property type="component" value="Unassembled WGS sequence"/>
</dbReference>
<accession>A0A511DRS3</accession>
<comment type="caution">
    <text evidence="1">The sequence shown here is derived from an EMBL/GenBank/DDBJ whole genome shotgun (WGS) entry which is preliminary data.</text>
</comment>